<dbReference type="AlphaFoldDB" id="A0A7L6ARZ8"/>
<evidence type="ECO:0000313" key="2">
    <source>
        <dbReference type="EMBL" id="QLQ31895.1"/>
    </source>
</evidence>
<dbReference type="KEGG" id="this:HZT40_10185"/>
<sequence>MFPLNFLVGAAIGAASTYVYKDEPAKNWVTDTSKKLKDAASSFMESMKTKPEVEETMEAAAVETAAVVAEAAPTAEATITETPTEQTAENVAKPDAPPETP</sequence>
<dbReference type="Proteomes" id="UP000510621">
    <property type="component" value="Chromosome"/>
</dbReference>
<feature type="region of interest" description="Disordered" evidence="1">
    <location>
        <begin position="73"/>
        <end position="101"/>
    </location>
</feature>
<organism evidence="2 3">
    <name type="scientific">Candidatus Thiothrix singaporensis</name>
    <dbReference type="NCBI Taxonomy" id="2799669"/>
    <lineage>
        <taxon>Bacteria</taxon>
        <taxon>Pseudomonadati</taxon>
        <taxon>Pseudomonadota</taxon>
        <taxon>Gammaproteobacteria</taxon>
        <taxon>Thiotrichales</taxon>
        <taxon>Thiotrichaceae</taxon>
        <taxon>Thiothrix</taxon>
    </lineage>
</organism>
<gene>
    <name evidence="2" type="ORF">HZT40_10185</name>
</gene>
<proteinExistence type="predicted"/>
<reference evidence="2" key="1">
    <citation type="submission" date="2020-06" db="EMBL/GenBank/DDBJ databases">
        <title>Analysis procedures for assessing recovery of high quality, complete, closed genomes from Nanopore long read metagenome sequencing.</title>
        <authorList>
            <person name="Bessarab I."/>
            <person name="Arumugam K."/>
            <person name="Haryono M."/>
            <person name="Liu X."/>
            <person name="Roy S."/>
            <person name="Zuniga-Montanez R.E."/>
            <person name="Qiu G."/>
            <person name="Drautz-Moses D.I."/>
            <person name="Law Y.Y."/>
            <person name="Wuertz S."/>
            <person name="Lauro F.M."/>
            <person name="Huson D.H."/>
            <person name="Williams R.B."/>
        </authorList>
    </citation>
    <scope>NUCLEOTIDE SEQUENCE [LARGE SCALE GENOMIC DNA]</scope>
    <source>
        <strain evidence="2">SSD2</strain>
    </source>
</reference>
<accession>A0A7L6ARZ8</accession>
<protein>
    <submittedName>
        <fullName evidence="2">Uncharacterized protein</fullName>
    </submittedName>
</protein>
<evidence type="ECO:0000313" key="3">
    <source>
        <dbReference type="Proteomes" id="UP000510621"/>
    </source>
</evidence>
<keyword evidence="3" id="KW-1185">Reference proteome</keyword>
<name>A0A7L6ARZ8_9GAMM</name>
<feature type="compositionally biased region" description="Low complexity" evidence="1">
    <location>
        <begin position="73"/>
        <end position="89"/>
    </location>
</feature>
<evidence type="ECO:0000256" key="1">
    <source>
        <dbReference type="SAM" id="MobiDB-lite"/>
    </source>
</evidence>
<dbReference type="EMBL" id="CP059265">
    <property type="protein sequence ID" value="QLQ31895.1"/>
    <property type="molecule type" value="Genomic_DNA"/>
</dbReference>